<reference evidence="1 2" key="1">
    <citation type="submission" date="2020-08" db="EMBL/GenBank/DDBJ databases">
        <title>A Genomic Blueprint of the Chicken Gut Microbiome.</title>
        <authorList>
            <person name="Gilroy R."/>
            <person name="Ravi A."/>
            <person name="Getino M."/>
            <person name="Pursley I."/>
            <person name="Horton D.L."/>
            <person name="Alikhan N.-F."/>
            <person name="Baker D."/>
            <person name="Gharbi K."/>
            <person name="Hall N."/>
            <person name="Watson M."/>
            <person name="Adriaenssens E.M."/>
            <person name="Foster-Nyarko E."/>
            <person name="Jarju S."/>
            <person name="Secka A."/>
            <person name="Antonio M."/>
            <person name="Oren A."/>
            <person name="Chaudhuri R."/>
            <person name="La Ragione R.M."/>
            <person name="Hildebrand F."/>
            <person name="Pallen M.J."/>
        </authorList>
    </citation>
    <scope>NUCLEOTIDE SEQUENCE [LARGE SCALE GENOMIC DNA]</scope>
    <source>
        <strain evidence="1 2">Sa1BUA2</strain>
    </source>
</reference>
<sequence length="426" mass="47676">MTTKIAVIGPTDFMHNITLLAEQIKDVEIVPYIYSQPEEAAAITRNLKPCDIVFYSGGLPYHFSMEARKHLTIPALYMEQDEMTIAISLLSVAHHQNIPLEHLSVDVLDASYFSNVLKNIGAPETKHHVIDFVGMLPANFDISQIVQFHRELYRTGHTKMALTSISSVYDQLVENGIPAQQMIDPSKALILGLLNAKAEAEWIKKNAATIAVCYLSFPSFAYPDSKVDSLAKSIQASVHQRTDSAISLFCTRGDIESAIHTERFRQFLHSGEEAVAVGFGYGETASDAEENAKIAQRFAEHEKTSCAYILTEKKELYGPYPDDVKFQSLVNVHPELVKLAKAIKISPANLSKIIQFSQYRQTLQFTAADLSLYLQVTRRSAERMIKKLVDHGSIKVVGEEMTYTQGRPRALYELDIPVYNFGKESP</sequence>
<dbReference type="Proteomes" id="UP000648182">
    <property type="component" value="Unassembled WGS sequence"/>
</dbReference>
<keyword evidence="2" id="KW-1185">Reference proteome</keyword>
<proteinExistence type="predicted"/>
<organism evidence="1 2">
    <name type="scientific">Bacillus norwichensis</name>
    <dbReference type="NCBI Taxonomy" id="2762217"/>
    <lineage>
        <taxon>Bacteria</taxon>
        <taxon>Bacillati</taxon>
        <taxon>Bacillota</taxon>
        <taxon>Bacilli</taxon>
        <taxon>Bacillales</taxon>
        <taxon>Bacillaceae</taxon>
        <taxon>Bacillus</taxon>
    </lineage>
</organism>
<accession>A0ABR8VQR8</accession>
<gene>
    <name evidence="1" type="ORF">H9631_18775</name>
</gene>
<evidence type="ECO:0000313" key="2">
    <source>
        <dbReference type="Proteomes" id="UP000648182"/>
    </source>
</evidence>
<dbReference type="EMBL" id="JACSPV010000047">
    <property type="protein sequence ID" value="MBD8007110.1"/>
    <property type="molecule type" value="Genomic_DNA"/>
</dbReference>
<comment type="caution">
    <text evidence="1">The sequence shown here is derived from an EMBL/GenBank/DDBJ whole genome shotgun (WGS) entry which is preliminary data.</text>
</comment>
<name>A0ABR8VQR8_9BACI</name>
<evidence type="ECO:0000313" key="1">
    <source>
        <dbReference type="EMBL" id="MBD8007110.1"/>
    </source>
</evidence>
<protein>
    <submittedName>
        <fullName evidence="1">Transcriptional regulator</fullName>
    </submittedName>
</protein>
<dbReference type="RefSeq" id="WP_191815546.1">
    <property type="nucleotide sequence ID" value="NZ_JACSPV010000047.1"/>
</dbReference>